<dbReference type="AlphaFoldDB" id="A0A0D5NGR6"/>
<sequence length="378" mass="41366">MAIVRMLVNDEMKEAIRLSDATFRDAEQPSMAGTFPFIFSDSALHVSFGAFKDGELVSFMGLVPWIIRIGEARLRVFSLGSVCTHPDARGRGIASEVLRLVYGYIRRAGASLLLVSGYRTLYTRTGCAPFGRIRRYTIDELTAESFPGFEGSASLKVREMEPADIYALNETASSRSVRYELGVGELASLIKAEALASCMKMKHRVLVAEYGGTVTAFTVIGVPFDPERHGIVLEQAGDPEAVVRLILNAVKRFGLKGLDFPVPWHETELHSRLAGVTSSVEDHLGTIRIVDGELLLAQLRPWLDQKNSGASGTIGLEQKDDGSWLLKAGQNGLALTSKEMTRLLFDCASAEDPKPEGTAFLKELFPVPFPYTAGLTYI</sequence>
<dbReference type="Proteomes" id="UP000032633">
    <property type="component" value="Chromosome"/>
</dbReference>
<dbReference type="PROSITE" id="PS51186">
    <property type="entry name" value="GNAT"/>
    <property type="match status" value="1"/>
</dbReference>
<protein>
    <recommendedName>
        <fullName evidence="1">N-acetyltransferase domain-containing protein</fullName>
    </recommendedName>
</protein>
<dbReference type="RefSeq" id="WP_045669756.1">
    <property type="nucleotide sequence ID" value="NZ_CP011058.1"/>
</dbReference>
<evidence type="ECO:0000313" key="2">
    <source>
        <dbReference type="EMBL" id="AJY74320.1"/>
    </source>
</evidence>
<dbReference type="Pfam" id="PF13527">
    <property type="entry name" value="Acetyltransf_9"/>
    <property type="match status" value="1"/>
</dbReference>
<dbReference type="PANTHER" id="PTHR37817">
    <property type="entry name" value="N-ACETYLTRANSFERASE EIS"/>
    <property type="match status" value="1"/>
</dbReference>
<dbReference type="STRING" id="1126833.VN24_06670"/>
<reference evidence="2 3" key="1">
    <citation type="journal article" date="2015" name="J. Biotechnol.">
        <title>Complete genome sequence of Paenibacillus beijingensis 7188(T) (=DSM 24997(T)), a novel rhizobacterium from jujube garden soil.</title>
        <authorList>
            <person name="Kwak Y."/>
            <person name="Shin J.H."/>
        </authorList>
    </citation>
    <scope>NUCLEOTIDE SEQUENCE [LARGE SCALE GENOMIC DNA]</scope>
    <source>
        <strain evidence="2 3">DSM 24997</strain>
    </source>
</reference>
<dbReference type="GO" id="GO:0034069">
    <property type="term" value="F:aminoglycoside N-acetyltransferase activity"/>
    <property type="evidence" value="ECO:0007669"/>
    <property type="project" value="TreeGrafter"/>
</dbReference>
<keyword evidence="3" id="KW-1185">Reference proteome</keyword>
<dbReference type="EMBL" id="CP011058">
    <property type="protein sequence ID" value="AJY74320.1"/>
    <property type="molecule type" value="Genomic_DNA"/>
</dbReference>
<dbReference type="InterPro" id="IPR051554">
    <property type="entry name" value="Acetyltransferase_Eis"/>
</dbReference>
<dbReference type="PANTHER" id="PTHR37817:SF1">
    <property type="entry name" value="N-ACETYLTRANSFERASE EIS"/>
    <property type="match status" value="1"/>
</dbReference>
<proteinExistence type="predicted"/>
<evidence type="ECO:0000313" key="3">
    <source>
        <dbReference type="Proteomes" id="UP000032633"/>
    </source>
</evidence>
<evidence type="ECO:0000259" key="1">
    <source>
        <dbReference type="PROSITE" id="PS51186"/>
    </source>
</evidence>
<dbReference type="KEGG" id="pbj:VN24_06670"/>
<dbReference type="CDD" id="cd04301">
    <property type="entry name" value="NAT_SF"/>
    <property type="match status" value="1"/>
</dbReference>
<dbReference type="Gene3D" id="3.40.630.30">
    <property type="match status" value="1"/>
</dbReference>
<gene>
    <name evidence="2" type="ORF">VN24_06670</name>
</gene>
<dbReference type="OrthoDB" id="5291446at2"/>
<dbReference type="InterPro" id="IPR016181">
    <property type="entry name" value="Acyl_CoA_acyltransferase"/>
</dbReference>
<dbReference type="InterPro" id="IPR000182">
    <property type="entry name" value="GNAT_dom"/>
</dbReference>
<dbReference type="GO" id="GO:0030649">
    <property type="term" value="P:aminoglycoside antibiotic catabolic process"/>
    <property type="evidence" value="ECO:0007669"/>
    <property type="project" value="TreeGrafter"/>
</dbReference>
<name>A0A0D5NGR6_9BACL</name>
<dbReference type="SUPFAM" id="SSF55729">
    <property type="entry name" value="Acyl-CoA N-acyltransferases (Nat)"/>
    <property type="match status" value="1"/>
</dbReference>
<dbReference type="HOGENOM" id="CLU_062001_0_0_9"/>
<feature type="domain" description="N-acetyltransferase" evidence="1">
    <location>
        <begin position="2"/>
        <end position="144"/>
    </location>
</feature>
<accession>A0A0D5NGR6</accession>
<reference evidence="3" key="2">
    <citation type="submission" date="2015-03" db="EMBL/GenBank/DDBJ databases">
        <title>Genome sequence of Paenibacillus beijingensis strain DSM 24997T.</title>
        <authorList>
            <person name="Kwak Y."/>
            <person name="Shin J.-H."/>
        </authorList>
    </citation>
    <scope>NUCLEOTIDE SEQUENCE [LARGE SCALE GENOMIC DNA]</scope>
    <source>
        <strain evidence="3">DSM 24997</strain>
    </source>
</reference>
<organism evidence="2 3">
    <name type="scientific">Paenibacillus beijingensis</name>
    <dbReference type="NCBI Taxonomy" id="1126833"/>
    <lineage>
        <taxon>Bacteria</taxon>
        <taxon>Bacillati</taxon>
        <taxon>Bacillota</taxon>
        <taxon>Bacilli</taxon>
        <taxon>Bacillales</taxon>
        <taxon>Paenibacillaceae</taxon>
        <taxon>Paenibacillus</taxon>
    </lineage>
</organism>
<dbReference type="PATRIC" id="fig|1126833.4.peg.1452"/>